<sequence>MAFSYILVAEVIGVQSRAKLIAEFKFEEKTAWAQSSTTLSTSLQEPIFSDITQVCERQTRRRNPATPTVQMIWHDPVSVILRHVDPSIPAEGETIHFSHFLCTSLRSPSTFGSPVKIGVQLWSSNNKSKKAESELRSCVITDQYPYNIPAHLTCQYTWMHLYFPKPSAASIIITHGLRGRSKGYRRLLIGQNLNNILSASKNRKSAR</sequence>
<gene>
    <name evidence="1" type="ORF">BRAFLDRAFT_105661</name>
</gene>
<name>C3ZNJ7_BRAFL</name>
<dbReference type="EMBL" id="GG666652">
    <property type="protein sequence ID" value="EEN45849.1"/>
    <property type="molecule type" value="Genomic_DNA"/>
</dbReference>
<organism>
    <name type="scientific">Branchiostoma floridae</name>
    <name type="common">Florida lancelet</name>
    <name type="synonym">Amphioxus</name>
    <dbReference type="NCBI Taxonomy" id="7739"/>
    <lineage>
        <taxon>Eukaryota</taxon>
        <taxon>Metazoa</taxon>
        <taxon>Chordata</taxon>
        <taxon>Cephalochordata</taxon>
        <taxon>Leptocardii</taxon>
        <taxon>Amphioxiformes</taxon>
        <taxon>Branchiostomatidae</taxon>
        <taxon>Branchiostoma</taxon>
    </lineage>
</organism>
<reference evidence="1" key="1">
    <citation type="journal article" date="2008" name="Nature">
        <title>The amphioxus genome and the evolution of the chordate karyotype.</title>
        <authorList>
            <consortium name="US DOE Joint Genome Institute (JGI-PGF)"/>
            <person name="Putnam N.H."/>
            <person name="Butts T."/>
            <person name="Ferrier D.E.K."/>
            <person name="Furlong R.F."/>
            <person name="Hellsten U."/>
            <person name="Kawashima T."/>
            <person name="Robinson-Rechavi M."/>
            <person name="Shoguchi E."/>
            <person name="Terry A."/>
            <person name="Yu J.-K."/>
            <person name="Benito-Gutierrez E.L."/>
            <person name="Dubchak I."/>
            <person name="Garcia-Fernandez J."/>
            <person name="Gibson-Brown J.J."/>
            <person name="Grigoriev I.V."/>
            <person name="Horton A.C."/>
            <person name="de Jong P.J."/>
            <person name="Jurka J."/>
            <person name="Kapitonov V.V."/>
            <person name="Kohara Y."/>
            <person name="Kuroki Y."/>
            <person name="Lindquist E."/>
            <person name="Lucas S."/>
            <person name="Osoegawa K."/>
            <person name="Pennacchio L.A."/>
            <person name="Salamov A.A."/>
            <person name="Satou Y."/>
            <person name="Sauka-Spengler T."/>
            <person name="Schmutz J."/>
            <person name="Shin-I T."/>
            <person name="Toyoda A."/>
            <person name="Bronner-Fraser M."/>
            <person name="Fujiyama A."/>
            <person name="Holland L.Z."/>
            <person name="Holland P.W.H."/>
            <person name="Satoh N."/>
            <person name="Rokhsar D.S."/>
        </authorList>
    </citation>
    <scope>NUCLEOTIDE SEQUENCE [LARGE SCALE GENOMIC DNA]</scope>
    <source>
        <strain evidence="1">S238N-H82</strain>
        <tissue evidence="1">Testes</tissue>
    </source>
</reference>
<protein>
    <submittedName>
        <fullName evidence="1">Uncharacterized protein</fullName>
    </submittedName>
</protein>
<accession>C3ZNJ7</accession>
<evidence type="ECO:0000313" key="1">
    <source>
        <dbReference type="EMBL" id="EEN45849.1"/>
    </source>
</evidence>
<dbReference type="AlphaFoldDB" id="C3ZNJ7"/>
<proteinExistence type="predicted"/>
<dbReference type="InParanoid" id="C3ZNJ7"/>